<organism evidence="5 6">
    <name type="scientific">Uncinula necator</name>
    <name type="common">Grape powdery mildew</name>
    <dbReference type="NCBI Taxonomy" id="52586"/>
    <lineage>
        <taxon>Eukaryota</taxon>
        <taxon>Fungi</taxon>
        <taxon>Dikarya</taxon>
        <taxon>Ascomycota</taxon>
        <taxon>Pezizomycotina</taxon>
        <taxon>Leotiomycetes</taxon>
        <taxon>Erysiphales</taxon>
        <taxon>Erysiphaceae</taxon>
        <taxon>Erysiphe</taxon>
    </lineage>
</organism>
<dbReference type="OMA" id="RVWVNQL"/>
<evidence type="ECO:0000259" key="4">
    <source>
        <dbReference type="PROSITE" id="PS50102"/>
    </source>
</evidence>
<dbReference type="GO" id="GO:0003723">
    <property type="term" value="F:RNA binding"/>
    <property type="evidence" value="ECO:0007669"/>
    <property type="project" value="UniProtKB-UniRule"/>
</dbReference>
<dbReference type="InterPro" id="IPR000504">
    <property type="entry name" value="RRM_dom"/>
</dbReference>
<feature type="region of interest" description="Disordered" evidence="3">
    <location>
        <begin position="382"/>
        <end position="404"/>
    </location>
</feature>
<feature type="region of interest" description="Disordered" evidence="3">
    <location>
        <begin position="331"/>
        <end position="351"/>
    </location>
</feature>
<feature type="compositionally biased region" description="Basic and acidic residues" evidence="3">
    <location>
        <begin position="382"/>
        <end position="395"/>
    </location>
</feature>
<dbReference type="InterPro" id="IPR035979">
    <property type="entry name" value="RBD_domain_sf"/>
</dbReference>
<dbReference type="SUPFAM" id="SSF54928">
    <property type="entry name" value="RNA-binding domain, RBD"/>
    <property type="match status" value="1"/>
</dbReference>
<dbReference type="Proteomes" id="UP000030854">
    <property type="component" value="Unassembled WGS sequence"/>
</dbReference>
<dbReference type="Gene3D" id="3.30.70.330">
    <property type="match status" value="2"/>
</dbReference>
<dbReference type="PANTHER" id="PTHR23236">
    <property type="entry name" value="EUKARYOTIC TRANSLATION INITIATION FACTOR 4B/4H"/>
    <property type="match status" value="1"/>
</dbReference>
<evidence type="ECO:0000313" key="5">
    <source>
        <dbReference type="EMBL" id="KHJ34556.1"/>
    </source>
</evidence>
<feature type="region of interest" description="Disordered" evidence="3">
    <location>
        <begin position="14"/>
        <end position="83"/>
    </location>
</feature>
<feature type="compositionally biased region" description="Basic residues" evidence="3">
    <location>
        <begin position="21"/>
        <end position="31"/>
    </location>
</feature>
<reference evidence="5 6" key="1">
    <citation type="journal article" date="2014" name="BMC Genomics">
        <title>Adaptive genomic structural variation in the grape powdery mildew pathogen, Erysiphe necator.</title>
        <authorList>
            <person name="Jones L."/>
            <person name="Riaz S."/>
            <person name="Morales-Cruz A."/>
            <person name="Amrine K.C."/>
            <person name="McGuire B."/>
            <person name="Gubler W.D."/>
            <person name="Walker M.A."/>
            <person name="Cantu D."/>
        </authorList>
    </citation>
    <scope>NUCLEOTIDE SEQUENCE [LARGE SCALE GENOMIC DNA]</scope>
    <source>
        <strain evidence="6">c</strain>
    </source>
</reference>
<name>A0A0B1PC63_UNCNE</name>
<dbReference type="EMBL" id="JNVN01000819">
    <property type="protein sequence ID" value="KHJ34556.1"/>
    <property type="molecule type" value="Genomic_DNA"/>
</dbReference>
<dbReference type="PANTHER" id="PTHR23236:SF95">
    <property type="entry name" value="NUCLEOLAR PROTEIN 13"/>
    <property type="match status" value="1"/>
</dbReference>
<dbReference type="SMART" id="SM00360">
    <property type="entry name" value="RRM"/>
    <property type="match status" value="2"/>
</dbReference>
<dbReference type="PROSITE" id="PS50102">
    <property type="entry name" value="RRM"/>
    <property type="match status" value="2"/>
</dbReference>
<gene>
    <name evidence="5" type="ORF">EV44_g1086</name>
</gene>
<dbReference type="InterPro" id="IPR012677">
    <property type="entry name" value="Nucleotide-bd_a/b_plait_sf"/>
</dbReference>
<dbReference type="AlphaFoldDB" id="A0A0B1PC63"/>
<proteinExistence type="predicted"/>
<evidence type="ECO:0000256" key="2">
    <source>
        <dbReference type="PROSITE-ProRule" id="PRU00176"/>
    </source>
</evidence>
<dbReference type="HOGENOM" id="CLU_027451_1_1_1"/>
<feature type="compositionally biased region" description="Basic and acidic residues" evidence="3">
    <location>
        <begin position="331"/>
        <end position="341"/>
    </location>
</feature>
<dbReference type="GO" id="GO:0005730">
    <property type="term" value="C:nucleolus"/>
    <property type="evidence" value="ECO:0007669"/>
    <property type="project" value="TreeGrafter"/>
</dbReference>
<evidence type="ECO:0000256" key="1">
    <source>
        <dbReference type="ARBA" id="ARBA00022884"/>
    </source>
</evidence>
<keyword evidence="1 2" id="KW-0694">RNA-binding</keyword>
<feature type="compositionally biased region" description="Basic and acidic residues" evidence="3">
    <location>
        <begin position="65"/>
        <end position="78"/>
    </location>
</feature>
<feature type="domain" description="RRM" evidence="4">
    <location>
        <begin position="258"/>
        <end position="373"/>
    </location>
</feature>
<keyword evidence="6" id="KW-1185">Reference proteome</keyword>
<dbReference type="Pfam" id="PF00076">
    <property type="entry name" value="RRM_1"/>
    <property type="match status" value="1"/>
</dbReference>
<sequence>MGIPIEVTEKCKILTSDSKPKKERSTKKRKLTISSNSQLDDVNIIQDKNTDEKTDQQLGSLRRSSSKEIVNEISEKRSSTKRKTIPDEIEVDITAPEPPSKKKLRLLNKKKPSLSVKLDKTTGDPNDIKKDKEFGTKKKSNHGIWIGNLSYQVSTDDIHKFLVDNSEISDDMISRIYMPEIRGVKSTQKAAEKNEKKVTNKGFAYVDFSSAEAVNLAVKLSEKLLFGRRVLIKDNKSFEGRPDKGKDELKVNNEPLSKKIFLGNLSFDTTEGILKEHFERCGAIKTLKVATFEDSGKCKGFAWIVFEEIQAAKNAVRGFIKINNTIDENISDHTSEEDSSKKSSSRPNGKKIQSKVWVNRIKGRTLRIEFAEDAQLRYNKRYGKDRTKNSRDINKETQGTTDDNQVKPLKKVDYRQEYAPRLTGGIIESKGKKITF</sequence>
<comment type="caution">
    <text evidence="5">The sequence shown here is derived from an EMBL/GenBank/DDBJ whole genome shotgun (WGS) entry which is preliminary data.</text>
</comment>
<accession>A0A0B1PC63</accession>
<protein>
    <submittedName>
        <fullName evidence="5">Putative rna binding protein</fullName>
    </submittedName>
</protein>
<feature type="domain" description="RRM" evidence="4">
    <location>
        <begin position="142"/>
        <end position="237"/>
    </location>
</feature>
<evidence type="ECO:0000256" key="3">
    <source>
        <dbReference type="SAM" id="MobiDB-lite"/>
    </source>
</evidence>
<evidence type="ECO:0000313" key="6">
    <source>
        <dbReference type="Proteomes" id="UP000030854"/>
    </source>
</evidence>
<dbReference type="STRING" id="52586.A0A0B1PC63"/>